<reference evidence="1" key="2">
    <citation type="submission" date="2015-06" db="UniProtKB">
        <authorList>
            <consortium name="EnsemblPlants"/>
        </authorList>
    </citation>
    <scope>IDENTIFICATION</scope>
    <source>
        <strain evidence="1">DM1-3 516 R44</strain>
    </source>
</reference>
<dbReference type="InParanoid" id="M1DNR4"/>
<dbReference type="Proteomes" id="UP000011115">
    <property type="component" value="Unassembled WGS sequence"/>
</dbReference>
<organism evidence="1 2">
    <name type="scientific">Solanum tuberosum</name>
    <name type="common">Potato</name>
    <dbReference type="NCBI Taxonomy" id="4113"/>
    <lineage>
        <taxon>Eukaryota</taxon>
        <taxon>Viridiplantae</taxon>
        <taxon>Streptophyta</taxon>
        <taxon>Embryophyta</taxon>
        <taxon>Tracheophyta</taxon>
        <taxon>Spermatophyta</taxon>
        <taxon>Magnoliopsida</taxon>
        <taxon>eudicotyledons</taxon>
        <taxon>Gunneridae</taxon>
        <taxon>Pentapetalae</taxon>
        <taxon>asterids</taxon>
        <taxon>lamiids</taxon>
        <taxon>Solanales</taxon>
        <taxon>Solanaceae</taxon>
        <taxon>Solanoideae</taxon>
        <taxon>Solaneae</taxon>
        <taxon>Solanum</taxon>
    </lineage>
</organism>
<accession>M1DNR4</accession>
<evidence type="ECO:0000313" key="1">
    <source>
        <dbReference type="EnsemblPlants" id="PGSC0003DMT400091941"/>
    </source>
</evidence>
<protein>
    <submittedName>
        <fullName evidence="1">Uncharacterized protein</fullName>
    </submittedName>
</protein>
<keyword evidence="2" id="KW-1185">Reference proteome</keyword>
<name>M1DNR4_SOLTU</name>
<evidence type="ECO:0000313" key="2">
    <source>
        <dbReference type="Proteomes" id="UP000011115"/>
    </source>
</evidence>
<dbReference type="Gramene" id="PGSC0003DMT400091941">
    <property type="protein sequence ID" value="PGSC0003DMT400091941"/>
    <property type="gene ID" value="PGSC0003DMG400041512"/>
</dbReference>
<proteinExistence type="predicted"/>
<dbReference type="AlphaFoldDB" id="M1DNR4"/>
<dbReference type="EnsemblPlants" id="PGSC0003DMT400091941">
    <property type="protein sequence ID" value="PGSC0003DMT400091941"/>
    <property type="gene ID" value="PGSC0003DMG400041512"/>
</dbReference>
<dbReference type="HOGENOM" id="CLU_1879055_0_0_1"/>
<dbReference type="PaxDb" id="4113-PGSC0003DMT400091941"/>
<sequence length="121" mass="13126">MASGISQGLQTSGKQYRPMAGGISKGLHASDVACAHRANNVGQWEVELAKACILRIWHVRIGQAMETLAMAYSHQPGVIDHGLSASARRHRPWHANIGCGLRASPRRYRPLSAHIGRGLRA</sequence>
<reference evidence="2" key="1">
    <citation type="journal article" date="2011" name="Nature">
        <title>Genome sequence and analysis of the tuber crop potato.</title>
        <authorList>
            <consortium name="The Potato Genome Sequencing Consortium"/>
        </authorList>
    </citation>
    <scope>NUCLEOTIDE SEQUENCE [LARGE SCALE GENOMIC DNA]</scope>
    <source>
        <strain evidence="2">cv. DM1-3 516 R44</strain>
    </source>
</reference>